<evidence type="ECO:0000313" key="3">
    <source>
        <dbReference type="Proteomes" id="UP001168821"/>
    </source>
</evidence>
<name>A0AA38HMP0_9CUCU</name>
<keyword evidence="3" id="KW-1185">Reference proteome</keyword>
<proteinExistence type="predicted"/>
<organism evidence="2 3">
    <name type="scientific">Zophobas morio</name>
    <dbReference type="NCBI Taxonomy" id="2755281"/>
    <lineage>
        <taxon>Eukaryota</taxon>
        <taxon>Metazoa</taxon>
        <taxon>Ecdysozoa</taxon>
        <taxon>Arthropoda</taxon>
        <taxon>Hexapoda</taxon>
        <taxon>Insecta</taxon>
        <taxon>Pterygota</taxon>
        <taxon>Neoptera</taxon>
        <taxon>Endopterygota</taxon>
        <taxon>Coleoptera</taxon>
        <taxon>Polyphaga</taxon>
        <taxon>Cucujiformia</taxon>
        <taxon>Tenebrionidae</taxon>
        <taxon>Zophobas</taxon>
    </lineage>
</organism>
<reference evidence="2" key="1">
    <citation type="journal article" date="2023" name="G3 (Bethesda)">
        <title>Whole genome assemblies of Zophobas morio and Tenebrio molitor.</title>
        <authorList>
            <person name="Kaur S."/>
            <person name="Stinson S.A."/>
            <person name="diCenzo G.C."/>
        </authorList>
    </citation>
    <scope>NUCLEOTIDE SEQUENCE</scope>
    <source>
        <strain evidence="2">QUZm001</strain>
    </source>
</reference>
<feature type="region of interest" description="Disordered" evidence="1">
    <location>
        <begin position="111"/>
        <end position="142"/>
    </location>
</feature>
<dbReference type="PANTHER" id="PTHR33480">
    <property type="entry name" value="SET DOMAIN-CONTAINING PROTEIN-RELATED"/>
    <property type="match status" value="1"/>
</dbReference>
<evidence type="ECO:0000256" key="1">
    <source>
        <dbReference type="SAM" id="MobiDB-lite"/>
    </source>
</evidence>
<comment type="caution">
    <text evidence="2">The sequence shown here is derived from an EMBL/GenBank/DDBJ whole genome shotgun (WGS) entry which is preliminary data.</text>
</comment>
<accession>A0AA38HMP0</accession>
<gene>
    <name evidence="2" type="ORF">Zmor_003240</name>
</gene>
<feature type="compositionally biased region" description="Basic and acidic residues" evidence="1">
    <location>
        <begin position="118"/>
        <end position="139"/>
    </location>
</feature>
<dbReference type="Proteomes" id="UP001168821">
    <property type="component" value="Unassembled WGS sequence"/>
</dbReference>
<dbReference type="AlphaFoldDB" id="A0AA38HMP0"/>
<dbReference type="EMBL" id="JALNTZ010000010">
    <property type="protein sequence ID" value="KAJ3639911.1"/>
    <property type="molecule type" value="Genomic_DNA"/>
</dbReference>
<sequence length="203" mass="23528">MEQIATFMGHTKKTHAEFYRLPQDLFQTAKVAKILLLMEKGRGKEFKGKSLNEIELQKDVYYSSESEIEDEEDEATPLSETALKRATASTSMQEDENNIFNTQNAIENIKRKKSVTKRNSDLNKELDINNKKTKSEGNKKSGRLPWTEAQKKLVLNHFKKHIKNKVTPKKHECEELIVSHKDILGSKDWVRVKTLVYNTFRMA</sequence>
<evidence type="ECO:0000313" key="2">
    <source>
        <dbReference type="EMBL" id="KAJ3639911.1"/>
    </source>
</evidence>
<protein>
    <submittedName>
        <fullName evidence="2">Uncharacterized protein</fullName>
    </submittedName>
</protein>